<keyword evidence="2" id="KW-1185">Reference proteome</keyword>
<dbReference type="AlphaFoldDB" id="A0A3E4MQM6"/>
<proteinExistence type="predicted"/>
<evidence type="ECO:0000313" key="2">
    <source>
        <dbReference type="Proteomes" id="UP000260862"/>
    </source>
</evidence>
<organism evidence="1 2">
    <name type="scientific">Phocaeicola plebeius</name>
    <dbReference type="NCBI Taxonomy" id="310297"/>
    <lineage>
        <taxon>Bacteria</taxon>
        <taxon>Pseudomonadati</taxon>
        <taxon>Bacteroidota</taxon>
        <taxon>Bacteroidia</taxon>
        <taxon>Bacteroidales</taxon>
        <taxon>Bacteroidaceae</taxon>
        <taxon>Phocaeicola</taxon>
    </lineage>
</organism>
<evidence type="ECO:0000313" key="1">
    <source>
        <dbReference type="EMBL" id="RGK51606.1"/>
    </source>
</evidence>
<name>A0A3E4MQM6_9BACT</name>
<protein>
    <recommendedName>
        <fullName evidence="3">RteC protein</fullName>
    </recommendedName>
</protein>
<sequence length="282" mass="33573">MKECFNKILSEVDSMIDEIDLFGYDIIETSLSMIYRLQNILTNLRIKLQTYTFPTKEEEIFFFKNQKPELLSRLLFFHKIYRIETQCPTGSNEVIKLYINKELDNLTYFFNRNLDFYQYYRSHSTTYDEHYFLRGKTDIRLCTDSTLFDKDPNFSTGYDYKVAKILSNEMLRIYLNKKLQKLDNENHIGKQYQSISTKIPIRFTGKKAALIELGYALVSSGDINHGNIEIKEFMNYLSTMFNIDLGGYYDAYIAMKERKDRTSYLNKLIENLSKRMDEDDIR</sequence>
<evidence type="ECO:0008006" key="3">
    <source>
        <dbReference type="Google" id="ProtNLM"/>
    </source>
</evidence>
<dbReference type="RefSeq" id="WP_117674017.1">
    <property type="nucleotide sequence ID" value="NZ_CABOGR010000041.1"/>
</dbReference>
<dbReference type="Pfam" id="PF09357">
    <property type="entry name" value="RteC"/>
    <property type="match status" value="1"/>
</dbReference>
<comment type="caution">
    <text evidence="1">The sequence shown here is derived from an EMBL/GenBank/DDBJ whole genome shotgun (WGS) entry which is preliminary data.</text>
</comment>
<dbReference type="Proteomes" id="UP000260862">
    <property type="component" value="Unassembled WGS sequence"/>
</dbReference>
<reference evidence="1 2" key="1">
    <citation type="submission" date="2018-08" db="EMBL/GenBank/DDBJ databases">
        <title>A genome reference for cultivated species of the human gut microbiota.</title>
        <authorList>
            <person name="Zou Y."/>
            <person name="Xue W."/>
            <person name="Luo G."/>
        </authorList>
    </citation>
    <scope>NUCLEOTIDE SEQUENCE [LARGE SCALE GENOMIC DNA]</scope>
    <source>
        <strain evidence="1 2">TF10-3AC</strain>
    </source>
</reference>
<gene>
    <name evidence="1" type="ORF">DXD04_15135</name>
</gene>
<dbReference type="EMBL" id="QSQT01000041">
    <property type="protein sequence ID" value="RGK51606.1"/>
    <property type="molecule type" value="Genomic_DNA"/>
</dbReference>
<accession>A0A3E4MQM6</accession>
<dbReference type="InterPro" id="IPR018534">
    <property type="entry name" value="Tet_reg_excision_RteC"/>
</dbReference>